<evidence type="ECO:0000256" key="4">
    <source>
        <dbReference type="ARBA" id="ARBA00022989"/>
    </source>
</evidence>
<dbReference type="RefSeq" id="WP_378102740.1">
    <property type="nucleotide sequence ID" value="NZ_JBHSEP010000034.1"/>
</dbReference>
<proteinExistence type="predicted"/>
<feature type="domain" description="ABC-2 type transporter transmembrane" evidence="7">
    <location>
        <begin position="23"/>
        <end position="362"/>
    </location>
</feature>
<evidence type="ECO:0000256" key="3">
    <source>
        <dbReference type="ARBA" id="ARBA00022692"/>
    </source>
</evidence>
<dbReference type="Pfam" id="PF12698">
    <property type="entry name" value="ABC2_membrane_3"/>
    <property type="match status" value="1"/>
</dbReference>
<evidence type="ECO:0000313" key="8">
    <source>
        <dbReference type="EMBL" id="MFC4601946.1"/>
    </source>
</evidence>
<evidence type="ECO:0000313" key="9">
    <source>
        <dbReference type="Proteomes" id="UP001596028"/>
    </source>
</evidence>
<dbReference type="EMBL" id="JBHSEP010000034">
    <property type="protein sequence ID" value="MFC4601946.1"/>
    <property type="molecule type" value="Genomic_DNA"/>
</dbReference>
<comment type="caution">
    <text evidence="8">The sequence shown here is derived from an EMBL/GenBank/DDBJ whole genome shotgun (WGS) entry which is preliminary data.</text>
</comment>
<dbReference type="InterPro" id="IPR013525">
    <property type="entry name" value="ABC2_TM"/>
</dbReference>
<reference evidence="9" key="1">
    <citation type="journal article" date="2019" name="Int. J. Syst. Evol. Microbiol.">
        <title>The Global Catalogue of Microorganisms (GCM) 10K type strain sequencing project: providing services to taxonomists for standard genome sequencing and annotation.</title>
        <authorList>
            <consortium name="The Broad Institute Genomics Platform"/>
            <consortium name="The Broad Institute Genome Sequencing Center for Infectious Disease"/>
            <person name="Wu L."/>
            <person name="Ma J."/>
        </authorList>
    </citation>
    <scope>NUCLEOTIDE SEQUENCE [LARGE SCALE GENOMIC DNA]</scope>
    <source>
        <strain evidence="9">CCUG 49571</strain>
    </source>
</reference>
<keyword evidence="4 6" id="KW-1133">Transmembrane helix</keyword>
<organism evidence="8 9">
    <name type="scientific">Cohnella hongkongensis</name>
    <dbReference type="NCBI Taxonomy" id="178337"/>
    <lineage>
        <taxon>Bacteria</taxon>
        <taxon>Bacillati</taxon>
        <taxon>Bacillota</taxon>
        <taxon>Bacilli</taxon>
        <taxon>Bacillales</taxon>
        <taxon>Paenibacillaceae</taxon>
        <taxon>Cohnella</taxon>
    </lineage>
</organism>
<feature type="transmembrane region" description="Helical" evidence="6">
    <location>
        <begin position="225"/>
        <end position="248"/>
    </location>
</feature>
<dbReference type="InterPro" id="IPR051449">
    <property type="entry name" value="ABC-2_transporter_component"/>
</dbReference>
<feature type="transmembrane region" description="Helical" evidence="6">
    <location>
        <begin position="350"/>
        <end position="368"/>
    </location>
</feature>
<gene>
    <name evidence="8" type="ORF">ACFO3S_27165</name>
</gene>
<feature type="transmembrane region" description="Helical" evidence="6">
    <location>
        <begin position="260"/>
        <end position="283"/>
    </location>
</feature>
<dbReference type="Proteomes" id="UP001596028">
    <property type="component" value="Unassembled WGS sequence"/>
</dbReference>
<feature type="transmembrane region" description="Helical" evidence="6">
    <location>
        <begin position="21"/>
        <end position="40"/>
    </location>
</feature>
<feature type="transmembrane region" description="Helical" evidence="6">
    <location>
        <begin position="295"/>
        <end position="312"/>
    </location>
</feature>
<sequence>MRLALWVAWNEALRLCRIRTVVVMLLGLPLLLIFLLGNALESERKPVALSGAAGREPLGDSAERYLTSPVLADFVRAHLRGGDEEVREDVRTGQADYGFALTDAGIRYYPGPFTERNLVAESVLDRFVADVNLRLAAASVLPHLDEERTAELLSAVPAAERIEIGTLVARNSTDFDRFSAVQYYSVAYLIMFLMYAGMSAAVSLTEERENGTLLRLYAMPAPLGVLLFGKMIGSALFAILQAAVIVGFTETVYGVDWGGGYGVIALVCALVSASTIGFAIVVCSFVRSRRAIESIFSLAITVMTFLSGGMIADLGPAMREAGKYTLNHWANEVLRGTMAGAPLSDSWREALILGAIAAAVVTSAMLRFRKAVSLS</sequence>
<evidence type="ECO:0000256" key="5">
    <source>
        <dbReference type="ARBA" id="ARBA00023136"/>
    </source>
</evidence>
<keyword evidence="9" id="KW-1185">Reference proteome</keyword>
<evidence type="ECO:0000256" key="2">
    <source>
        <dbReference type="ARBA" id="ARBA00022475"/>
    </source>
</evidence>
<name>A0ABV9FIW8_9BACL</name>
<keyword evidence="2" id="KW-1003">Cell membrane</keyword>
<dbReference type="PANTHER" id="PTHR30294:SF29">
    <property type="entry name" value="MULTIDRUG ABC TRANSPORTER PERMEASE YBHS-RELATED"/>
    <property type="match status" value="1"/>
</dbReference>
<dbReference type="PANTHER" id="PTHR30294">
    <property type="entry name" value="MEMBRANE COMPONENT OF ABC TRANSPORTER YHHJ-RELATED"/>
    <property type="match status" value="1"/>
</dbReference>
<keyword evidence="5 6" id="KW-0472">Membrane</keyword>
<evidence type="ECO:0000259" key="7">
    <source>
        <dbReference type="Pfam" id="PF12698"/>
    </source>
</evidence>
<evidence type="ECO:0000256" key="1">
    <source>
        <dbReference type="ARBA" id="ARBA00004651"/>
    </source>
</evidence>
<accession>A0ABV9FIW8</accession>
<keyword evidence="3 6" id="KW-0812">Transmembrane</keyword>
<protein>
    <submittedName>
        <fullName evidence="8">ABC transporter permease</fullName>
    </submittedName>
</protein>
<comment type="subcellular location">
    <subcellularLocation>
        <location evidence="1">Cell membrane</location>
        <topology evidence="1">Multi-pass membrane protein</topology>
    </subcellularLocation>
</comment>
<evidence type="ECO:0000256" key="6">
    <source>
        <dbReference type="SAM" id="Phobius"/>
    </source>
</evidence>
<feature type="transmembrane region" description="Helical" evidence="6">
    <location>
        <begin position="183"/>
        <end position="204"/>
    </location>
</feature>